<dbReference type="PANTHER" id="PTHR23220">
    <property type="entry name" value="INTEGRIN ALPHA"/>
    <property type="match status" value="1"/>
</dbReference>
<evidence type="ECO:0000259" key="8">
    <source>
        <dbReference type="Pfam" id="PF20806"/>
    </source>
</evidence>
<protein>
    <submittedName>
        <fullName evidence="10">Integrin alpha-IIb-like</fullName>
    </submittedName>
</protein>
<dbReference type="GO" id="GO:0009897">
    <property type="term" value="C:external side of plasma membrane"/>
    <property type="evidence" value="ECO:0007669"/>
    <property type="project" value="TreeGrafter"/>
</dbReference>
<dbReference type="GO" id="GO:0008305">
    <property type="term" value="C:integrin complex"/>
    <property type="evidence" value="ECO:0007669"/>
    <property type="project" value="TreeGrafter"/>
</dbReference>
<dbReference type="InterPro" id="IPR048285">
    <property type="entry name" value="Integrin_alpha_Ig-like_2"/>
</dbReference>
<dbReference type="OrthoDB" id="5317514at2759"/>
<feature type="region of interest" description="Disordered" evidence="6">
    <location>
        <begin position="61"/>
        <end position="89"/>
    </location>
</feature>
<keyword evidence="3" id="KW-0401">Integrin</keyword>
<feature type="domain" description="Integrin alpha second immunoglobulin-like" evidence="7">
    <location>
        <begin position="1"/>
        <end position="40"/>
    </location>
</feature>
<evidence type="ECO:0000256" key="5">
    <source>
        <dbReference type="ARBA" id="ARBA00023180"/>
    </source>
</evidence>
<keyword evidence="4" id="KW-0472">Membrane</keyword>
<dbReference type="Proteomes" id="UP000189704">
    <property type="component" value="Unplaced"/>
</dbReference>
<keyword evidence="5" id="KW-0325">Glycoprotein</keyword>
<feature type="domain" description="Integrin alpha third immunoglobulin-like" evidence="8">
    <location>
        <begin position="46"/>
        <end position="134"/>
    </location>
</feature>
<dbReference type="GO" id="GO:0007160">
    <property type="term" value="P:cell-matrix adhesion"/>
    <property type="evidence" value="ECO:0007669"/>
    <property type="project" value="TreeGrafter"/>
</dbReference>
<dbReference type="Pfam" id="PF20806">
    <property type="entry name" value="Integrin_A_Ig_3"/>
    <property type="match status" value="1"/>
</dbReference>
<evidence type="ECO:0000313" key="10">
    <source>
        <dbReference type="RefSeq" id="XP_008049355.1"/>
    </source>
</evidence>
<proteinExistence type="predicted"/>
<feature type="non-terminal residue" evidence="10">
    <location>
        <position position="134"/>
    </location>
</feature>
<evidence type="ECO:0000256" key="2">
    <source>
        <dbReference type="ARBA" id="ARBA00022837"/>
    </source>
</evidence>
<reference evidence="10" key="1">
    <citation type="submission" date="2025-08" db="UniProtKB">
        <authorList>
            <consortium name="RefSeq"/>
        </authorList>
    </citation>
    <scope>IDENTIFICATION</scope>
</reference>
<dbReference type="Pfam" id="PF20805">
    <property type="entry name" value="Integrin_A_Ig_2"/>
    <property type="match status" value="1"/>
</dbReference>
<keyword evidence="9" id="KW-1185">Reference proteome</keyword>
<dbReference type="GeneID" id="103252572"/>
<dbReference type="Gene3D" id="2.60.40.1530">
    <property type="entry name" value="ntegrin, alpha v. Chain A, domain 4"/>
    <property type="match status" value="1"/>
</dbReference>
<evidence type="ECO:0000256" key="4">
    <source>
        <dbReference type="ARBA" id="ARBA00023136"/>
    </source>
</evidence>
<feature type="compositionally biased region" description="Acidic residues" evidence="6">
    <location>
        <begin position="62"/>
        <end position="71"/>
    </location>
</feature>
<dbReference type="InterPro" id="IPR032695">
    <property type="entry name" value="Integrin_dom_sf"/>
</dbReference>
<evidence type="ECO:0000259" key="7">
    <source>
        <dbReference type="Pfam" id="PF20805"/>
    </source>
</evidence>
<dbReference type="KEGG" id="csyr:103252572"/>
<evidence type="ECO:0000256" key="3">
    <source>
        <dbReference type="ARBA" id="ARBA00023037"/>
    </source>
</evidence>
<evidence type="ECO:0000313" key="9">
    <source>
        <dbReference type="Proteomes" id="UP000189704"/>
    </source>
</evidence>
<dbReference type="GO" id="GO:0098609">
    <property type="term" value="P:cell-cell adhesion"/>
    <property type="evidence" value="ECO:0007669"/>
    <property type="project" value="TreeGrafter"/>
</dbReference>
<comment type="subcellular location">
    <subcellularLocation>
        <location evidence="1">Membrane</location>
        <topology evidence="1">Single-pass type I membrane protein</topology>
    </subcellularLocation>
</comment>
<name>A0A1U7SV11_CARSF</name>
<dbReference type="InterPro" id="IPR048286">
    <property type="entry name" value="Integrin_alpha_Ig-like_3"/>
</dbReference>
<evidence type="ECO:0000256" key="1">
    <source>
        <dbReference type="ARBA" id="ARBA00004479"/>
    </source>
</evidence>
<keyword evidence="2" id="KW-0106">Calcium</keyword>
<dbReference type="GO" id="GO:0001525">
    <property type="term" value="P:angiogenesis"/>
    <property type="evidence" value="ECO:0007669"/>
    <property type="project" value="TreeGrafter"/>
</dbReference>
<dbReference type="AlphaFoldDB" id="A0A1U7SV11"/>
<dbReference type="GO" id="GO:0033627">
    <property type="term" value="P:cell adhesion mediated by integrin"/>
    <property type="evidence" value="ECO:0007669"/>
    <property type="project" value="TreeGrafter"/>
</dbReference>
<gene>
    <name evidence="10" type="primary">LOC103252572</name>
</gene>
<evidence type="ECO:0000256" key="6">
    <source>
        <dbReference type="SAM" id="MobiDB-lite"/>
    </source>
</evidence>
<dbReference type="SUPFAM" id="SSF69179">
    <property type="entry name" value="Integrin domains"/>
    <property type="match status" value="1"/>
</dbReference>
<dbReference type="RefSeq" id="XP_008049355.1">
    <property type="nucleotide sequence ID" value="XM_008051164.2"/>
</dbReference>
<dbReference type="PANTHER" id="PTHR23220:SF73">
    <property type="entry name" value="INTEGRIN ALPHA-IIB"/>
    <property type="match status" value="1"/>
</dbReference>
<sequence>MQVSVGSLEEAGERVSFQLQIRSKNSQNPNSDTVLLDVPVRAEAQVELRGNSFPASLVVVSEEGDREEDGSDSWGPKVEHTYELHNNGPGAVRSLRLDISLPGQSQPSDPLYLLDVQPQGGLQCAPQPLLNPLK</sequence>
<dbReference type="GO" id="GO:0007229">
    <property type="term" value="P:integrin-mediated signaling pathway"/>
    <property type="evidence" value="ECO:0007669"/>
    <property type="project" value="UniProtKB-KW"/>
</dbReference>
<accession>A0A1U7SV11</accession>
<organism evidence="9 10">
    <name type="scientific">Carlito syrichta</name>
    <name type="common">Philippine tarsier</name>
    <name type="synonym">Tarsius syrichta</name>
    <dbReference type="NCBI Taxonomy" id="1868482"/>
    <lineage>
        <taxon>Eukaryota</taxon>
        <taxon>Metazoa</taxon>
        <taxon>Chordata</taxon>
        <taxon>Craniata</taxon>
        <taxon>Vertebrata</taxon>
        <taxon>Euteleostomi</taxon>
        <taxon>Mammalia</taxon>
        <taxon>Eutheria</taxon>
        <taxon>Euarchontoglires</taxon>
        <taxon>Primates</taxon>
        <taxon>Haplorrhini</taxon>
        <taxon>Tarsiiformes</taxon>
        <taxon>Tarsiidae</taxon>
        <taxon>Carlito</taxon>
    </lineage>
</organism>
<dbReference type="GO" id="GO:0005178">
    <property type="term" value="F:integrin binding"/>
    <property type="evidence" value="ECO:0007669"/>
    <property type="project" value="TreeGrafter"/>
</dbReference>